<proteinExistence type="predicted"/>
<dbReference type="InParanoid" id="E8R1B0"/>
<keyword evidence="3" id="KW-1185">Reference proteome</keyword>
<dbReference type="OrthoDB" id="291356at2"/>
<dbReference type="Proteomes" id="UP000008631">
    <property type="component" value="Chromosome"/>
</dbReference>
<name>E8R1B0_ISOPI</name>
<organism evidence="2 3">
    <name type="scientific">Isosphaera pallida (strain ATCC 43644 / DSM 9630 / IS1B)</name>
    <dbReference type="NCBI Taxonomy" id="575540"/>
    <lineage>
        <taxon>Bacteria</taxon>
        <taxon>Pseudomonadati</taxon>
        <taxon>Planctomycetota</taxon>
        <taxon>Planctomycetia</taxon>
        <taxon>Isosphaerales</taxon>
        <taxon>Isosphaeraceae</taxon>
        <taxon>Isosphaera</taxon>
    </lineage>
</organism>
<feature type="domain" description="DUF1570" evidence="1">
    <location>
        <begin position="189"/>
        <end position="302"/>
    </location>
</feature>
<dbReference type="KEGG" id="ipa:Isop_0725"/>
<reference evidence="2 3" key="2">
    <citation type="journal article" date="2011" name="Stand. Genomic Sci.">
        <title>Complete genome sequence of Isosphaera pallida type strain (IS1B).</title>
        <authorList>
            <consortium name="US DOE Joint Genome Institute (JGI-PGF)"/>
            <person name="Goker M."/>
            <person name="Cleland D."/>
            <person name="Saunders E."/>
            <person name="Lapidus A."/>
            <person name="Nolan M."/>
            <person name="Lucas S."/>
            <person name="Hammon N."/>
            <person name="Deshpande S."/>
            <person name="Cheng J.F."/>
            <person name="Tapia R."/>
            <person name="Han C."/>
            <person name="Goodwin L."/>
            <person name="Pitluck S."/>
            <person name="Liolios K."/>
            <person name="Pagani I."/>
            <person name="Ivanova N."/>
            <person name="Mavromatis K."/>
            <person name="Pati A."/>
            <person name="Chen A."/>
            <person name="Palaniappan K."/>
            <person name="Land M."/>
            <person name="Hauser L."/>
            <person name="Chang Y.J."/>
            <person name="Jeffries C.D."/>
            <person name="Detter J.C."/>
            <person name="Beck B."/>
            <person name="Woyke T."/>
            <person name="Bristow J."/>
            <person name="Eisen J.A."/>
            <person name="Markowitz V."/>
            <person name="Hugenholtz P."/>
            <person name="Kyrpides N.C."/>
            <person name="Klenk H.P."/>
        </authorList>
    </citation>
    <scope>NUCLEOTIDE SEQUENCE [LARGE SCALE GENOMIC DNA]</scope>
    <source>
        <strain evidence="3">ATCC 43644 / DSM 9630 / IS1B</strain>
    </source>
</reference>
<dbReference type="STRING" id="575540.Isop_0725"/>
<dbReference type="InterPro" id="IPR011464">
    <property type="entry name" value="DUF1570"/>
</dbReference>
<sequence length="340" mass="37355">MSAVWNGEARSRLVIDPRAVGSFNRRLWLRRASRWTALAVLGTVGSSKTSAAGEPPGDDPARLEAARARAIQVGMDATRFRDNRSVHFQATGTAPPALIGAALTASERLLRDLRGHLKVRGIELVDSPRRMTLVALANRGEFAQFLGEDLGAEVGGVYDLDANWLLMFDNRGDDSRGVAPAERVNTLVLMHETIHLITFNLGPLNREGDVPLCVAEGLAMYGETRSTARGAAIGKVNTPRLQGLLLARRAGIDWFSLPNLLTHDDLLNQPDTQQAAYAQSWLLVYHLLNERRWRPKFAAYLATIHPRRDPSHRLDDAQATLGDLAALDRELRALATRLVG</sequence>
<accession>E8R1B0</accession>
<dbReference type="Pfam" id="PF07607">
    <property type="entry name" value="DUF1570"/>
    <property type="match status" value="1"/>
</dbReference>
<dbReference type="eggNOG" id="ENOG50334KN">
    <property type="taxonomic scope" value="Bacteria"/>
</dbReference>
<reference key="1">
    <citation type="submission" date="2010-11" db="EMBL/GenBank/DDBJ databases">
        <title>The complete sequence of chromosome of Isophaera pallida ATCC 43644.</title>
        <authorList>
            <consortium name="US DOE Joint Genome Institute (JGI-PGF)"/>
            <person name="Lucas S."/>
            <person name="Copeland A."/>
            <person name="Lapidus A."/>
            <person name="Bruce D."/>
            <person name="Goodwin L."/>
            <person name="Pitluck S."/>
            <person name="Kyrpides N."/>
            <person name="Mavromatis K."/>
            <person name="Pagani I."/>
            <person name="Ivanova N."/>
            <person name="Saunders E."/>
            <person name="Brettin T."/>
            <person name="Detter J.C."/>
            <person name="Han C."/>
            <person name="Tapia R."/>
            <person name="Land M."/>
            <person name="Hauser L."/>
            <person name="Markowitz V."/>
            <person name="Cheng J.-F."/>
            <person name="Hugenholtz P."/>
            <person name="Woyke T."/>
            <person name="Wu D."/>
            <person name="Eisen J.A."/>
        </authorList>
    </citation>
    <scope>NUCLEOTIDE SEQUENCE</scope>
    <source>
        <strain>ATCC 43644</strain>
    </source>
</reference>
<evidence type="ECO:0000313" key="3">
    <source>
        <dbReference type="Proteomes" id="UP000008631"/>
    </source>
</evidence>
<evidence type="ECO:0000259" key="1">
    <source>
        <dbReference type="Pfam" id="PF07607"/>
    </source>
</evidence>
<dbReference type="HOGENOM" id="CLU_841719_0_0_0"/>
<evidence type="ECO:0000313" key="2">
    <source>
        <dbReference type="EMBL" id="ADV61316.1"/>
    </source>
</evidence>
<dbReference type="EMBL" id="CP002353">
    <property type="protein sequence ID" value="ADV61316.1"/>
    <property type="molecule type" value="Genomic_DNA"/>
</dbReference>
<protein>
    <recommendedName>
        <fullName evidence="1">DUF1570 domain-containing protein</fullName>
    </recommendedName>
</protein>
<dbReference type="AlphaFoldDB" id="E8R1B0"/>
<gene>
    <name evidence="2" type="ordered locus">Isop_0725</name>
</gene>